<name>A0AAQ6A1J7_AMPOC</name>
<evidence type="ECO:0000256" key="6">
    <source>
        <dbReference type="ARBA" id="ARBA00022729"/>
    </source>
</evidence>
<evidence type="ECO:0000256" key="5">
    <source>
        <dbReference type="ARBA" id="ARBA00022674"/>
    </source>
</evidence>
<dbReference type="PANTHER" id="PTHR13850:SF2">
    <property type="entry name" value="MIDKINE"/>
    <property type="match status" value="1"/>
</dbReference>
<evidence type="ECO:0000256" key="11">
    <source>
        <dbReference type="SAM" id="MobiDB-lite"/>
    </source>
</evidence>
<keyword evidence="16" id="KW-1185">Reference proteome</keyword>
<evidence type="ECO:0000256" key="9">
    <source>
        <dbReference type="ARBA" id="ARBA00023246"/>
    </source>
</evidence>
<comment type="subcellular location">
    <subcellularLocation>
        <location evidence="1 10">Secreted</location>
    </subcellularLocation>
</comment>
<comment type="function">
    <text evidence="10">Secreted protein that functions as cytokine and growth factor and mediates its signal through cell-surface proteoglycan and non-proteoglycan receptors. Regulates many processes like inflammatory response, cell proliferation, cell adhesion, cell growth, cell survival, tissue regeneration, cell differentiation and cell migration.</text>
</comment>
<dbReference type="GeneTree" id="ENSGT00390000007640"/>
<organism evidence="15 16">
    <name type="scientific">Amphiprion ocellaris</name>
    <name type="common">Clown anemonefish</name>
    <dbReference type="NCBI Taxonomy" id="80972"/>
    <lineage>
        <taxon>Eukaryota</taxon>
        <taxon>Metazoa</taxon>
        <taxon>Chordata</taxon>
        <taxon>Craniata</taxon>
        <taxon>Vertebrata</taxon>
        <taxon>Euteleostomi</taxon>
        <taxon>Actinopterygii</taxon>
        <taxon>Neopterygii</taxon>
        <taxon>Teleostei</taxon>
        <taxon>Neoteleostei</taxon>
        <taxon>Acanthomorphata</taxon>
        <taxon>Ovalentaria</taxon>
        <taxon>Pomacentridae</taxon>
        <taxon>Amphiprion</taxon>
    </lineage>
</organism>
<evidence type="ECO:0000313" key="15">
    <source>
        <dbReference type="Ensembl" id="ENSAOCP00000069855.1"/>
    </source>
</evidence>
<keyword evidence="12" id="KW-0812">Transmembrane</keyword>
<dbReference type="InterPro" id="IPR000762">
    <property type="entry name" value="Midkine_heparin-bd_GF"/>
</dbReference>
<keyword evidence="5 10" id="KW-0358">Heparin-binding</keyword>
<dbReference type="InterPro" id="IPR020090">
    <property type="entry name" value="PTN/MK_C_dom"/>
</dbReference>
<keyword evidence="9 10" id="KW-0497">Mitogen</keyword>
<dbReference type="PANTHER" id="PTHR13850">
    <property type="entry name" value="PLEIOTROPHIN FAMILY MEMBER"/>
    <property type="match status" value="1"/>
</dbReference>
<dbReference type="GO" id="GO:0008201">
    <property type="term" value="F:heparin binding"/>
    <property type="evidence" value="ECO:0007669"/>
    <property type="project" value="UniProtKB-UniRule"/>
</dbReference>
<evidence type="ECO:0000313" key="16">
    <source>
        <dbReference type="Proteomes" id="UP001501940"/>
    </source>
</evidence>
<feature type="transmembrane region" description="Helical" evidence="12">
    <location>
        <begin position="39"/>
        <end position="58"/>
    </location>
</feature>
<evidence type="ECO:0000256" key="12">
    <source>
        <dbReference type="SAM" id="Phobius"/>
    </source>
</evidence>
<accession>A0AAQ6A1J7</accession>
<dbReference type="Pfam" id="PF05196">
    <property type="entry name" value="PTN_MK_N"/>
    <property type="match status" value="1"/>
</dbReference>
<feature type="region of interest" description="Disordered" evidence="11">
    <location>
        <begin position="1"/>
        <end position="34"/>
    </location>
</feature>
<keyword evidence="6" id="KW-0732">Signal</keyword>
<dbReference type="GO" id="GO:0008083">
    <property type="term" value="F:growth factor activity"/>
    <property type="evidence" value="ECO:0007669"/>
    <property type="project" value="UniProtKB-UniRule"/>
</dbReference>
<dbReference type="SUPFAM" id="SSF57288">
    <property type="entry name" value="Midkine"/>
    <property type="match status" value="2"/>
</dbReference>
<dbReference type="InterPro" id="IPR038130">
    <property type="entry name" value="PTN/MK_C_dom_sf"/>
</dbReference>
<dbReference type="InterPro" id="IPR020091">
    <property type="entry name" value="PTN/MK_diS_sf"/>
</dbReference>
<dbReference type="Proteomes" id="UP001501940">
    <property type="component" value="Chromosome 3"/>
</dbReference>
<dbReference type="GO" id="GO:0005576">
    <property type="term" value="C:extracellular region"/>
    <property type="evidence" value="ECO:0007669"/>
    <property type="project" value="UniProtKB-SubCell"/>
</dbReference>
<keyword evidence="12" id="KW-1133">Transmembrane helix</keyword>
<sequence>MRTTTPCLHKNKQQKGSETVSRHSRNHCTKHRDQRTGKIMRGLLSVTLLLLLVLTLSAEANKKAKAHKGGRHDKSRPASECSSAETQYGKCVPEHGDCGDGLREATCKDRTDKIHCRIPCNWKKDISDCKYKFGPWGSCDAATNTKSRSGTLKRALFNAECQNTVKVSKPCSPKVKKARGEKKSN</sequence>
<evidence type="ECO:0000256" key="3">
    <source>
        <dbReference type="ARBA" id="ARBA00022473"/>
    </source>
</evidence>
<dbReference type="Ensembl" id="ENSAOCT00000048558.1">
    <property type="protein sequence ID" value="ENSAOCP00000069855.1"/>
    <property type="gene ID" value="ENSAOCG00000025245.1"/>
</dbReference>
<dbReference type="Gene3D" id="2.20.60.10">
    <property type="entry name" value="Pleiotrophin/Midkine, N-terminal domain"/>
    <property type="match status" value="1"/>
</dbReference>
<dbReference type="FunFam" id="2.30.90.10:FF:000001">
    <property type="entry name" value="Pleiotrophin"/>
    <property type="match status" value="1"/>
</dbReference>
<evidence type="ECO:0000256" key="8">
    <source>
        <dbReference type="ARBA" id="ARBA00023157"/>
    </source>
</evidence>
<feature type="domain" description="Pleiotrophin/Midkine N-terminal" evidence="14">
    <location>
        <begin position="68"/>
        <end position="126"/>
    </location>
</feature>
<dbReference type="InterPro" id="IPR037122">
    <property type="entry name" value="PTN/MK_N_dom_sf"/>
</dbReference>
<keyword evidence="3" id="KW-0217">Developmental protein</keyword>
<evidence type="ECO:0000256" key="7">
    <source>
        <dbReference type="ARBA" id="ARBA00023030"/>
    </source>
</evidence>
<feature type="domain" description="Pleiotrophin/Midkine C-terminal" evidence="13">
    <location>
        <begin position="127"/>
        <end position="183"/>
    </location>
</feature>
<dbReference type="InterPro" id="IPR020089">
    <property type="entry name" value="PTN/MK_N_dom"/>
</dbReference>
<protein>
    <recommendedName>
        <fullName evidence="10">Midkine</fullName>
        <shortName evidence="10">MK</shortName>
    </recommendedName>
</protein>
<dbReference type="AlphaFoldDB" id="A0AAQ6A1J7"/>
<evidence type="ECO:0000256" key="1">
    <source>
        <dbReference type="ARBA" id="ARBA00004613"/>
    </source>
</evidence>
<comment type="similarity">
    <text evidence="2 10">Belongs to the pleiotrophin family.</text>
</comment>
<keyword evidence="8 10" id="KW-1015">Disulfide bond</keyword>
<dbReference type="PRINTS" id="PR00269">
    <property type="entry name" value="PTNMIDKINE"/>
</dbReference>
<evidence type="ECO:0000259" key="14">
    <source>
        <dbReference type="Pfam" id="PF05196"/>
    </source>
</evidence>
<evidence type="ECO:0000256" key="10">
    <source>
        <dbReference type="RuleBase" id="RU369117"/>
    </source>
</evidence>
<dbReference type="SMART" id="SM00193">
    <property type="entry name" value="PTN"/>
    <property type="match status" value="1"/>
</dbReference>
<feature type="compositionally biased region" description="Basic residues" evidence="11">
    <location>
        <begin position="22"/>
        <end position="33"/>
    </location>
</feature>
<proteinExistence type="inferred from homology"/>
<reference evidence="15" key="2">
    <citation type="submission" date="2025-08" db="UniProtKB">
        <authorList>
            <consortium name="Ensembl"/>
        </authorList>
    </citation>
    <scope>IDENTIFICATION</scope>
</reference>
<reference evidence="15 16" key="1">
    <citation type="submission" date="2022-01" db="EMBL/GenBank/DDBJ databases">
        <title>A chromosome-scale genome assembly of the false clownfish, Amphiprion ocellaris.</title>
        <authorList>
            <person name="Ryu T."/>
        </authorList>
    </citation>
    <scope>NUCLEOTIDE SEQUENCE [LARGE SCALE GENOMIC DNA]</scope>
</reference>
<keyword evidence="4 10" id="KW-0964">Secreted</keyword>
<evidence type="ECO:0000259" key="13">
    <source>
        <dbReference type="Pfam" id="PF01091"/>
    </source>
</evidence>
<gene>
    <name evidence="15" type="primary">MDK</name>
</gene>
<keyword evidence="12" id="KW-0472">Membrane</keyword>
<evidence type="ECO:0000256" key="2">
    <source>
        <dbReference type="ARBA" id="ARBA00005403"/>
    </source>
</evidence>
<keyword evidence="7 10" id="KW-0339">Growth factor</keyword>
<reference evidence="15" key="3">
    <citation type="submission" date="2025-09" db="UniProtKB">
        <authorList>
            <consortium name="Ensembl"/>
        </authorList>
    </citation>
    <scope>IDENTIFICATION</scope>
</reference>
<dbReference type="GO" id="GO:0051781">
    <property type="term" value="P:positive regulation of cell division"/>
    <property type="evidence" value="ECO:0007669"/>
    <property type="project" value="UniProtKB-UniRule"/>
</dbReference>
<dbReference type="Gene3D" id="2.30.90.10">
    <property type="entry name" value="Heparin-binding Growth Factor, Midkine, Chain A- C-terminal Domain"/>
    <property type="match status" value="1"/>
</dbReference>
<dbReference type="Pfam" id="PF01091">
    <property type="entry name" value="PTN_MK_C"/>
    <property type="match status" value="1"/>
</dbReference>
<evidence type="ECO:0000256" key="4">
    <source>
        <dbReference type="ARBA" id="ARBA00022525"/>
    </source>
</evidence>